<evidence type="ECO:0000256" key="1">
    <source>
        <dbReference type="PROSITE-ProRule" id="PRU00047"/>
    </source>
</evidence>
<reference evidence="4 5" key="1">
    <citation type="submission" date="2019-07" db="EMBL/GenBank/DDBJ databases">
        <title>De Novo Assembly of kiwifruit Actinidia rufa.</title>
        <authorList>
            <person name="Sugita-Konishi S."/>
            <person name="Sato K."/>
            <person name="Mori E."/>
            <person name="Abe Y."/>
            <person name="Kisaki G."/>
            <person name="Hamano K."/>
            <person name="Suezawa K."/>
            <person name="Otani M."/>
            <person name="Fukuda T."/>
            <person name="Manabe T."/>
            <person name="Gomi K."/>
            <person name="Tabuchi M."/>
            <person name="Akimitsu K."/>
            <person name="Kataoka I."/>
        </authorList>
    </citation>
    <scope>NUCLEOTIDE SEQUENCE [LARGE SCALE GENOMIC DNA]</scope>
    <source>
        <strain evidence="5">cv. Fuchu</strain>
    </source>
</reference>
<gene>
    <name evidence="4" type="ORF">Acr_10g0004120</name>
</gene>
<keyword evidence="1" id="KW-0863">Zinc-finger</keyword>
<feature type="compositionally biased region" description="Polar residues" evidence="2">
    <location>
        <begin position="218"/>
        <end position="231"/>
    </location>
</feature>
<accession>A0A7J0FAV3</accession>
<evidence type="ECO:0000256" key="2">
    <source>
        <dbReference type="SAM" id="MobiDB-lite"/>
    </source>
</evidence>
<dbReference type="OrthoDB" id="1111698at2759"/>
<dbReference type="SUPFAM" id="SSF57756">
    <property type="entry name" value="Retrovirus zinc finger-like domains"/>
    <property type="match status" value="1"/>
</dbReference>
<dbReference type="GO" id="GO:0004190">
    <property type="term" value="F:aspartic-type endopeptidase activity"/>
    <property type="evidence" value="ECO:0007669"/>
    <property type="project" value="InterPro"/>
</dbReference>
<sequence length="438" mass="48766">MQGVFTAIEQVVRNTVQAMQVPARAADTRATTAMKAFLQLCPPTFKGEPDPLMAEDWLEQVTRALDTILVTEEELRVLFASYQLQGDALQWWRTVEESVAKKWKPFRKAFLDQYFTNTARESLRMEFINLVQGSMTVAQYEAKFTSLSRFAKASFVSIEEEKAKQFMRGLRPSIRNKIAGNLIKVYSTMGTSNQFEGRFSKKLKSSTSQQQHPARFSPITSAAASGQTSRGGPTCFGCHQPGHRVMDCPLIGQLRQSQQRGQPHSQAQGQSQIRGPPTCYQCGQVGHIMRQCTQRKNNQGTTGSQQHTQSVQASRTTPAFTSAQTSYQSTIGQQELQLDTSVVRGIFLVFNSWARVLIDTGASHSFIASSSFALTLGLEVEVLDSVLMLDTPVGGMDWLTGYRATIDCVRHRVTFCTPEGDHFHFVGDRGCDFCPTIN</sequence>
<keyword evidence="1" id="KW-0479">Metal-binding</keyword>
<feature type="domain" description="CCHC-type" evidence="3">
    <location>
        <begin position="235"/>
        <end position="249"/>
    </location>
</feature>
<protein>
    <recommendedName>
        <fullName evidence="3">CCHC-type domain-containing protein</fullName>
    </recommendedName>
</protein>
<comment type="caution">
    <text evidence="4">The sequence shown here is derived from an EMBL/GenBank/DDBJ whole genome shotgun (WGS) entry which is preliminary data.</text>
</comment>
<dbReference type="CDD" id="cd00303">
    <property type="entry name" value="retropepsin_like"/>
    <property type="match status" value="1"/>
</dbReference>
<feature type="region of interest" description="Disordered" evidence="2">
    <location>
        <begin position="296"/>
        <end position="319"/>
    </location>
</feature>
<feature type="compositionally biased region" description="Polar residues" evidence="2">
    <location>
        <begin position="255"/>
        <end position="273"/>
    </location>
</feature>
<dbReference type="InterPro" id="IPR005162">
    <property type="entry name" value="Retrotrans_gag_dom"/>
</dbReference>
<evidence type="ECO:0000259" key="3">
    <source>
        <dbReference type="PROSITE" id="PS50158"/>
    </source>
</evidence>
<evidence type="ECO:0000313" key="5">
    <source>
        <dbReference type="Proteomes" id="UP000585474"/>
    </source>
</evidence>
<dbReference type="PROSITE" id="PS50158">
    <property type="entry name" value="ZF_CCHC"/>
    <property type="match status" value="2"/>
</dbReference>
<dbReference type="InterPro" id="IPR001969">
    <property type="entry name" value="Aspartic_peptidase_AS"/>
</dbReference>
<dbReference type="Pfam" id="PF00098">
    <property type="entry name" value="zf-CCHC"/>
    <property type="match status" value="1"/>
</dbReference>
<dbReference type="PANTHER" id="PTHR15503:SF42">
    <property type="entry name" value="ZINC FINGER, CCHC-TYPE, RETROTRANSPOSON GAG DOMAIN, ASPARTIC PEPTIDASE DOMAIN PROTEIN-RELATED"/>
    <property type="match status" value="1"/>
</dbReference>
<proteinExistence type="predicted"/>
<feature type="region of interest" description="Disordered" evidence="2">
    <location>
        <begin position="255"/>
        <end position="274"/>
    </location>
</feature>
<dbReference type="GO" id="GO:0003676">
    <property type="term" value="F:nucleic acid binding"/>
    <property type="evidence" value="ECO:0007669"/>
    <property type="project" value="InterPro"/>
</dbReference>
<keyword evidence="5" id="KW-1185">Reference proteome</keyword>
<dbReference type="InterPro" id="IPR032567">
    <property type="entry name" value="RTL1-rel"/>
</dbReference>
<dbReference type="GO" id="GO:0008270">
    <property type="term" value="F:zinc ion binding"/>
    <property type="evidence" value="ECO:0007669"/>
    <property type="project" value="UniProtKB-KW"/>
</dbReference>
<feature type="region of interest" description="Disordered" evidence="2">
    <location>
        <begin position="201"/>
        <end position="231"/>
    </location>
</feature>
<dbReference type="AlphaFoldDB" id="A0A7J0FAV3"/>
<dbReference type="GO" id="GO:0006508">
    <property type="term" value="P:proteolysis"/>
    <property type="evidence" value="ECO:0007669"/>
    <property type="project" value="InterPro"/>
</dbReference>
<feature type="compositionally biased region" description="Low complexity" evidence="2">
    <location>
        <begin position="299"/>
        <end position="312"/>
    </location>
</feature>
<dbReference type="Proteomes" id="UP000585474">
    <property type="component" value="Unassembled WGS sequence"/>
</dbReference>
<dbReference type="EMBL" id="BJWL01000010">
    <property type="protein sequence ID" value="GFY95027.1"/>
    <property type="molecule type" value="Genomic_DNA"/>
</dbReference>
<dbReference type="SMART" id="SM00343">
    <property type="entry name" value="ZnF_C2HC"/>
    <property type="match status" value="2"/>
</dbReference>
<name>A0A7J0FAV3_9ERIC</name>
<evidence type="ECO:0000313" key="4">
    <source>
        <dbReference type="EMBL" id="GFY95027.1"/>
    </source>
</evidence>
<dbReference type="Gene3D" id="4.10.60.10">
    <property type="entry name" value="Zinc finger, CCHC-type"/>
    <property type="match status" value="2"/>
</dbReference>
<feature type="domain" description="CCHC-type" evidence="3">
    <location>
        <begin position="279"/>
        <end position="294"/>
    </location>
</feature>
<dbReference type="PANTHER" id="PTHR15503">
    <property type="entry name" value="LDOC1 RELATED"/>
    <property type="match status" value="1"/>
</dbReference>
<dbReference type="Pfam" id="PF08284">
    <property type="entry name" value="RVP_2"/>
    <property type="match status" value="1"/>
</dbReference>
<keyword evidence="1" id="KW-0862">Zinc</keyword>
<organism evidence="4 5">
    <name type="scientific">Actinidia rufa</name>
    <dbReference type="NCBI Taxonomy" id="165716"/>
    <lineage>
        <taxon>Eukaryota</taxon>
        <taxon>Viridiplantae</taxon>
        <taxon>Streptophyta</taxon>
        <taxon>Embryophyta</taxon>
        <taxon>Tracheophyta</taxon>
        <taxon>Spermatophyta</taxon>
        <taxon>Magnoliopsida</taxon>
        <taxon>eudicotyledons</taxon>
        <taxon>Gunneridae</taxon>
        <taxon>Pentapetalae</taxon>
        <taxon>asterids</taxon>
        <taxon>Ericales</taxon>
        <taxon>Actinidiaceae</taxon>
        <taxon>Actinidia</taxon>
    </lineage>
</organism>
<dbReference type="InterPro" id="IPR036875">
    <property type="entry name" value="Znf_CCHC_sf"/>
</dbReference>
<dbReference type="Pfam" id="PF03732">
    <property type="entry name" value="Retrotrans_gag"/>
    <property type="match status" value="1"/>
</dbReference>
<dbReference type="PROSITE" id="PS00141">
    <property type="entry name" value="ASP_PROTEASE"/>
    <property type="match status" value="1"/>
</dbReference>
<dbReference type="InterPro" id="IPR001878">
    <property type="entry name" value="Znf_CCHC"/>
</dbReference>